<dbReference type="OrthoDB" id="6499973at2759"/>
<feature type="transmembrane region" description="Helical" evidence="4">
    <location>
        <begin position="416"/>
        <end position="442"/>
    </location>
</feature>
<dbReference type="SUPFAM" id="SSF103473">
    <property type="entry name" value="MFS general substrate transporter"/>
    <property type="match status" value="1"/>
</dbReference>
<dbReference type="PANTHER" id="PTHR11360">
    <property type="entry name" value="MONOCARBOXYLATE TRANSPORTER"/>
    <property type="match status" value="1"/>
</dbReference>
<dbReference type="Gene3D" id="1.20.1250.20">
    <property type="entry name" value="MFS general substrate transporter like domains"/>
    <property type="match status" value="2"/>
</dbReference>
<dbReference type="GO" id="GO:0016020">
    <property type="term" value="C:membrane"/>
    <property type="evidence" value="ECO:0007669"/>
    <property type="project" value="UniProtKB-SubCell"/>
</dbReference>
<feature type="transmembrane region" description="Helical" evidence="4">
    <location>
        <begin position="379"/>
        <end position="404"/>
    </location>
</feature>
<keyword evidence="4" id="KW-0812">Transmembrane</keyword>
<feature type="transmembrane region" description="Helical" evidence="4">
    <location>
        <begin position="288"/>
        <end position="308"/>
    </location>
</feature>
<sequence length="452" mass="47886">MAAVTSESKQANTDLEAHRMPPTPDPMVETSVASSSLDEVDGYLAPDGGYGWVIVACILGINIVTYGINTSYGVYIAYYLEHNYFDGATYMTYAFVGGLSVGIAWFCAPGINYLVKKFGLRIPLFAGLICISLGQCLSGLTQHLAMFVVWQGLIFGMGLGLTSLPPQQLLPQWFDKRLSLAQGIATTGSGIGGLIFSNTTQAALATMGVKYTLIMNGCISAVVLVPCLVLLKGRTAVNVRVEPLQIKWFVHGTFFWVWTWGFFAAMAYFIAIYSLAPYATDGIGLTQTQGAALQSILAGGQIIGRPLIGLALDKGGRFNMTIISNIVAGLSCVAIWMPARSFAALVPYAILQGVVGGTVFSVVVPVTTSAVGVLDMGSAFAMFGLSIVPATTFGQAIAVSLINFSKDTLLKSGGDIYQISIGLCGGFFWVSALLLFGGKVALQGNMKLLKKT</sequence>
<evidence type="ECO:0000313" key="6">
    <source>
        <dbReference type="Proteomes" id="UP000696573"/>
    </source>
</evidence>
<keyword evidence="4" id="KW-0472">Membrane</keyword>
<dbReference type="PANTHER" id="PTHR11360:SF315">
    <property type="entry name" value="TRANSPORTER MCH2-RELATED"/>
    <property type="match status" value="1"/>
</dbReference>
<feature type="region of interest" description="Disordered" evidence="3">
    <location>
        <begin position="1"/>
        <end position="30"/>
    </location>
</feature>
<proteinExistence type="inferred from homology"/>
<comment type="subcellular location">
    <subcellularLocation>
        <location evidence="1">Membrane</location>
        <topology evidence="1">Multi-pass membrane protein</topology>
    </subcellularLocation>
</comment>
<keyword evidence="6" id="KW-1185">Reference proteome</keyword>
<evidence type="ECO:0000256" key="1">
    <source>
        <dbReference type="ARBA" id="ARBA00004141"/>
    </source>
</evidence>
<evidence type="ECO:0000313" key="5">
    <source>
        <dbReference type="EMBL" id="CAH0032619.1"/>
    </source>
</evidence>
<dbReference type="AlphaFoldDB" id="A0A9N9YVA7"/>
<feature type="transmembrane region" description="Helical" evidence="4">
    <location>
        <begin position="209"/>
        <end position="231"/>
    </location>
</feature>
<feature type="transmembrane region" description="Helical" evidence="4">
    <location>
        <begin position="122"/>
        <end position="141"/>
    </location>
</feature>
<feature type="transmembrane region" description="Helical" evidence="4">
    <location>
        <begin position="90"/>
        <end position="115"/>
    </location>
</feature>
<dbReference type="EMBL" id="CABFNQ020000744">
    <property type="protein sequence ID" value="CAH0032619.1"/>
    <property type="molecule type" value="Genomic_DNA"/>
</dbReference>
<accession>A0A9N9YVA7</accession>
<reference evidence="5" key="1">
    <citation type="submission" date="2021-10" db="EMBL/GenBank/DDBJ databases">
        <authorList>
            <person name="Piombo E."/>
        </authorList>
    </citation>
    <scope>NUCLEOTIDE SEQUENCE</scope>
</reference>
<comment type="similarity">
    <text evidence="2">Belongs to the major facilitator superfamily. Monocarboxylate porter (TC 2.A.1.13) family.</text>
</comment>
<evidence type="ECO:0000256" key="4">
    <source>
        <dbReference type="SAM" id="Phobius"/>
    </source>
</evidence>
<dbReference type="Pfam" id="PF07690">
    <property type="entry name" value="MFS_1"/>
    <property type="match status" value="1"/>
</dbReference>
<feature type="transmembrane region" description="Helical" evidence="4">
    <location>
        <begin position="52"/>
        <end position="78"/>
    </location>
</feature>
<dbReference type="InterPro" id="IPR050327">
    <property type="entry name" value="Proton-linked_MCT"/>
</dbReference>
<gene>
    <name evidence="5" type="ORF">CRHIZ90672A_00002443</name>
</gene>
<feature type="compositionally biased region" description="Polar residues" evidence="3">
    <location>
        <begin position="1"/>
        <end position="13"/>
    </location>
</feature>
<keyword evidence="4" id="KW-1133">Transmembrane helix</keyword>
<dbReference type="GO" id="GO:0022857">
    <property type="term" value="F:transmembrane transporter activity"/>
    <property type="evidence" value="ECO:0007669"/>
    <property type="project" value="InterPro"/>
</dbReference>
<dbReference type="Proteomes" id="UP000696573">
    <property type="component" value="Unassembled WGS sequence"/>
</dbReference>
<feature type="transmembrane region" description="Helical" evidence="4">
    <location>
        <begin position="252"/>
        <end position="276"/>
    </location>
</feature>
<feature type="transmembrane region" description="Helical" evidence="4">
    <location>
        <begin position="178"/>
        <end position="197"/>
    </location>
</feature>
<dbReference type="InterPro" id="IPR011701">
    <property type="entry name" value="MFS"/>
</dbReference>
<comment type="caution">
    <text evidence="5">The sequence shown here is derived from an EMBL/GenBank/DDBJ whole genome shotgun (WGS) entry which is preliminary data.</text>
</comment>
<name>A0A9N9YVA7_9HYPO</name>
<evidence type="ECO:0000256" key="3">
    <source>
        <dbReference type="SAM" id="MobiDB-lite"/>
    </source>
</evidence>
<evidence type="ECO:0000256" key="2">
    <source>
        <dbReference type="ARBA" id="ARBA00006727"/>
    </source>
</evidence>
<feature type="transmembrane region" description="Helical" evidence="4">
    <location>
        <begin position="147"/>
        <end position="166"/>
    </location>
</feature>
<feature type="transmembrane region" description="Helical" evidence="4">
    <location>
        <begin position="345"/>
        <end position="367"/>
    </location>
</feature>
<organism evidence="5 6">
    <name type="scientific">Clonostachys rhizophaga</name>
    <dbReference type="NCBI Taxonomy" id="160324"/>
    <lineage>
        <taxon>Eukaryota</taxon>
        <taxon>Fungi</taxon>
        <taxon>Dikarya</taxon>
        <taxon>Ascomycota</taxon>
        <taxon>Pezizomycotina</taxon>
        <taxon>Sordariomycetes</taxon>
        <taxon>Hypocreomycetidae</taxon>
        <taxon>Hypocreales</taxon>
        <taxon>Bionectriaceae</taxon>
        <taxon>Clonostachys</taxon>
    </lineage>
</organism>
<feature type="transmembrane region" description="Helical" evidence="4">
    <location>
        <begin position="320"/>
        <end position="339"/>
    </location>
</feature>
<dbReference type="InterPro" id="IPR036259">
    <property type="entry name" value="MFS_trans_sf"/>
</dbReference>
<protein>
    <submittedName>
        <fullName evidence="5">Uncharacterized protein</fullName>
    </submittedName>
</protein>